<comment type="similarity">
    <text evidence="1 3 4">Belongs to the small heat shock protein (HSP20) family.</text>
</comment>
<dbReference type="GO" id="GO:0005634">
    <property type="term" value="C:nucleus"/>
    <property type="evidence" value="ECO:0007669"/>
    <property type="project" value="TreeGrafter"/>
</dbReference>
<evidence type="ECO:0000256" key="4">
    <source>
        <dbReference type="RuleBase" id="RU003616"/>
    </source>
</evidence>
<dbReference type="Gene3D" id="2.60.40.790">
    <property type="match status" value="1"/>
</dbReference>
<dbReference type="PIRSF" id="PIRSF036514">
    <property type="entry name" value="Sm_HSP_B1"/>
    <property type="match status" value="1"/>
</dbReference>
<evidence type="ECO:0000313" key="6">
    <source>
        <dbReference type="EMBL" id="GFU34421.1"/>
    </source>
</evidence>
<dbReference type="EMBL" id="BMAW01034255">
    <property type="protein sequence ID" value="GFU34421.1"/>
    <property type="molecule type" value="Genomic_DNA"/>
</dbReference>
<dbReference type="GO" id="GO:0051082">
    <property type="term" value="F:unfolded protein binding"/>
    <property type="evidence" value="ECO:0007669"/>
    <property type="project" value="TreeGrafter"/>
</dbReference>
<evidence type="ECO:0000256" key="1">
    <source>
        <dbReference type="PIRNR" id="PIRNR036514"/>
    </source>
</evidence>
<dbReference type="Pfam" id="PF00011">
    <property type="entry name" value="HSP20"/>
    <property type="match status" value="1"/>
</dbReference>
<organism evidence="6 7">
    <name type="scientific">Nephila pilipes</name>
    <name type="common">Giant wood spider</name>
    <name type="synonym">Nephila maculata</name>
    <dbReference type="NCBI Taxonomy" id="299642"/>
    <lineage>
        <taxon>Eukaryota</taxon>
        <taxon>Metazoa</taxon>
        <taxon>Ecdysozoa</taxon>
        <taxon>Arthropoda</taxon>
        <taxon>Chelicerata</taxon>
        <taxon>Arachnida</taxon>
        <taxon>Araneae</taxon>
        <taxon>Araneomorphae</taxon>
        <taxon>Entelegynae</taxon>
        <taxon>Araneoidea</taxon>
        <taxon>Nephilidae</taxon>
        <taxon>Nephila</taxon>
    </lineage>
</organism>
<dbReference type="InterPro" id="IPR008978">
    <property type="entry name" value="HSP20-like_chaperone"/>
</dbReference>
<dbReference type="SUPFAM" id="SSF49764">
    <property type="entry name" value="HSP20-like chaperones"/>
    <property type="match status" value="1"/>
</dbReference>
<feature type="binding site" evidence="2">
    <location>
        <position position="101"/>
    </location>
    <ligand>
        <name>Zn(2+)</name>
        <dbReference type="ChEBI" id="CHEBI:29105"/>
        <label>1</label>
    </ligand>
</feature>
<keyword evidence="2" id="KW-0862">Zinc</keyword>
<feature type="domain" description="SHSP" evidence="5">
    <location>
        <begin position="51"/>
        <end position="161"/>
    </location>
</feature>
<dbReference type="GO" id="GO:0042026">
    <property type="term" value="P:protein refolding"/>
    <property type="evidence" value="ECO:0007669"/>
    <property type="project" value="TreeGrafter"/>
</dbReference>
<dbReference type="CDD" id="cd06526">
    <property type="entry name" value="metazoan_ACD"/>
    <property type="match status" value="1"/>
</dbReference>
<name>A0A8X6ULK3_NEPPI</name>
<protein>
    <submittedName>
        <fullName evidence="6">Alpha-crystallin A chain</fullName>
    </submittedName>
</protein>
<sequence length="170" mass="19784">MSLRRFAPNFFGRDWWDIIDYPERLMDQFFAMNIFEDDFRTDLGTNMKRRSQSSIADSGKSEIKNENDKFQIALNVKQFKPEEIEVKVVDNYVEIHGKHEEKSDKNGFVAREFTRRYMLPKACDGDTVNCSLSPDGMLKILAPKKEIGAPKKERKLPLVIEDKKSRGDSK</sequence>
<dbReference type="InterPro" id="IPR055269">
    <property type="entry name" value="Alpha-crystallin/HSP_16"/>
</dbReference>
<accession>A0A8X6ULK3</accession>
<dbReference type="GO" id="GO:0043066">
    <property type="term" value="P:negative regulation of apoptotic process"/>
    <property type="evidence" value="ECO:0007669"/>
    <property type="project" value="TreeGrafter"/>
</dbReference>
<dbReference type="OrthoDB" id="6424174at2759"/>
<evidence type="ECO:0000256" key="3">
    <source>
        <dbReference type="PROSITE-ProRule" id="PRU00285"/>
    </source>
</evidence>
<reference evidence="6" key="1">
    <citation type="submission" date="2020-08" db="EMBL/GenBank/DDBJ databases">
        <title>Multicomponent nature underlies the extraordinary mechanical properties of spider dragline silk.</title>
        <authorList>
            <person name="Kono N."/>
            <person name="Nakamura H."/>
            <person name="Mori M."/>
            <person name="Yoshida Y."/>
            <person name="Ohtoshi R."/>
            <person name="Malay A.D."/>
            <person name="Moran D.A.P."/>
            <person name="Tomita M."/>
            <person name="Numata K."/>
            <person name="Arakawa K."/>
        </authorList>
    </citation>
    <scope>NUCLEOTIDE SEQUENCE</scope>
</reference>
<dbReference type="InterPro" id="IPR002068">
    <property type="entry name" value="A-crystallin/Hsp20_dom"/>
</dbReference>
<evidence type="ECO:0000259" key="5">
    <source>
        <dbReference type="PROSITE" id="PS01031"/>
    </source>
</evidence>
<dbReference type="PROSITE" id="PS01031">
    <property type="entry name" value="SHSP"/>
    <property type="match status" value="1"/>
</dbReference>
<comment type="caution">
    <text evidence="6">The sequence shown here is derived from an EMBL/GenBank/DDBJ whole genome shotgun (WGS) entry which is preliminary data.</text>
</comment>
<dbReference type="GO" id="GO:0009408">
    <property type="term" value="P:response to heat"/>
    <property type="evidence" value="ECO:0007669"/>
    <property type="project" value="UniProtKB-ARBA"/>
</dbReference>
<keyword evidence="7" id="KW-1185">Reference proteome</keyword>
<feature type="binding site" evidence="2">
    <location>
        <position position="99"/>
    </location>
    <ligand>
        <name>Zn(2+)</name>
        <dbReference type="ChEBI" id="CHEBI:29105"/>
        <label>1</label>
    </ligand>
</feature>
<evidence type="ECO:0000313" key="7">
    <source>
        <dbReference type="Proteomes" id="UP000887013"/>
    </source>
</evidence>
<keyword evidence="2" id="KW-0479">Metal-binding</keyword>
<gene>
    <name evidence="6" type="primary">CRYAA</name>
    <name evidence="6" type="ORF">NPIL_626671</name>
</gene>
<proteinExistence type="inferred from homology"/>
<dbReference type="Proteomes" id="UP000887013">
    <property type="component" value="Unassembled WGS sequence"/>
</dbReference>
<dbReference type="PANTHER" id="PTHR45640:SF26">
    <property type="entry name" value="RE23625P"/>
    <property type="match status" value="1"/>
</dbReference>
<evidence type="ECO:0000256" key="2">
    <source>
        <dbReference type="PIRSR" id="PIRSR036514-1"/>
    </source>
</evidence>
<dbReference type="GO" id="GO:0046872">
    <property type="term" value="F:metal ion binding"/>
    <property type="evidence" value="ECO:0007669"/>
    <property type="project" value="UniProtKB-KW"/>
</dbReference>
<dbReference type="PANTHER" id="PTHR45640">
    <property type="entry name" value="HEAT SHOCK PROTEIN HSP-12.2-RELATED"/>
    <property type="match status" value="1"/>
</dbReference>
<dbReference type="AlphaFoldDB" id="A0A8X6ULK3"/>
<dbReference type="GO" id="GO:0005737">
    <property type="term" value="C:cytoplasm"/>
    <property type="evidence" value="ECO:0007669"/>
    <property type="project" value="TreeGrafter"/>
</dbReference>
<dbReference type="PRINTS" id="PR00299">
    <property type="entry name" value="ACRYSTALLIN"/>
</dbReference>
<dbReference type="InterPro" id="IPR001436">
    <property type="entry name" value="Alpha-crystallin/sHSP_animal"/>
</dbReference>